<evidence type="ECO:0000313" key="2">
    <source>
        <dbReference type="EMBL" id="PHT50658.1"/>
    </source>
</evidence>
<dbReference type="Proteomes" id="UP000224567">
    <property type="component" value="Unassembled WGS sequence"/>
</dbReference>
<reference evidence="3" key="2">
    <citation type="journal article" date="2017" name="J. Anim. Genet.">
        <title>Multiple reference genome sequences of hot pepper reveal the massive evolution of plant disease resistance genes by retroduplication.</title>
        <authorList>
            <person name="Kim S."/>
            <person name="Park J."/>
            <person name="Yeom S.-I."/>
            <person name="Kim Y.-M."/>
            <person name="Seo E."/>
            <person name="Kim K.-T."/>
            <person name="Kim M.-S."/>
            <person name="Lee J.M."/>
            <person name="Cheong K."/>
            <person name="Shin H.-S."/>
            <person name="Kim S.-B."/>
            <person name="Han K."/>
            <person name="Lee J."/>
            <person name="Park M."/>
            <person name="Lee H.-A."/>
            <person name="Lee H.-Y."/>
            <person name="Lee Y."/>
            <person name="Oh S."/>
            <person name="Lee J.H."/>
            <person name="Choi E."/>
            <person name="Choi E."/>
            <person name="Lee S.E."/>
            <person name="Jeon J."/>
            <person name="Kim H."/>
            <person name="Choi G."/>
            <person name="Song H."/>
            <person name="Lee J."/>
            <person name="Lee S.-C."/>
            <person name="Kwon J.-K."/>
            <person name="Lee H.-Y."/>
            <person name="Koo N."/>
            <person name="Hong Y."/>
            <person name="Kim R.W."/>
            <person name="Kang W.-H."/>
            <person name="Huh J.H."/>
            <person name="Kang B.-C."/>
            <person name="Yang T.-J."/>
            <person name="Lee Y.-H."/>
            <person name="Bennetzen J.L."/>
            <person name="Choi D."/>
        </authorList>
    </citation>
    <scope>NUCLEOTIDE SEQUENCE [LARGE SCALE GENOMIC DNA]</scope>
    <source>
        <strain evidence="3">cv. PBC81</strain>
    </source>
</reference>
<dbReference type="PANTHER" id="PTHR33448">
    <property type="entry name" value="CHLOROPLAST PROTEIN HCF243-RELATED"/>
    <property type="match status" value="1"/>
</dbReference>
<organism evidence="2 3">
    <name type="scientific">Capsicum baccatum</name>
    <name type="common">Peruvian pepper</name>
    <dbReference type="NCBI Taxonomy" id="33114"/>
    <lineage>
        <taxon>Eukaryota</taxon>
        <taxon>Viridiplantae</taxon>
        <taxon>Streptophyta</taxon>
        <taxon>Embryophyta</taxon>
        <taxon>Tracheophyta</taxon>
        <taxon>Spermatophyta</taxon>
        <taxon>Magnoliopsida</taxon>
        <taxon>eudicotyledons</taxon>
        <taxon>Gunneridae</taxon>
        <taxon>Pentapetalae</taxon>
        <taxon>asterids</taxon>
        <taxon>lamiids</taxon>
        <taxon>Solanales</taxon>
        <taxon>Solanaceae</taxon>
        <taxon>Solanoideae</taxon>
        <taxon>Capsiceae</taxon>
        <taxon>Capsicum</taxon>
    </lineage>
</organism>
<dbReference type="AlphaFoldDB" id="A0A2G2WZJ2"/>
<feature type="compositionally biased region" description="Acidic residues" evidence="1">
    <location>
        <begin position="267"/>
        <end position="284"/>
    </location>
</feature>
<dbReference type="STRING" id="33114.A0A2G2WZJ2"/>
<feature type="region of interest" description="Disordered" evidence="1">
    <location>
        <begin position="165"/>
        <end position="201"/>
    </location>
</feature>
<evidence type="ECO:0000256" key="1">
    <source>
        <dbReference type="SAM" id="MobiDB-lite"/>
    </source>
</evidence>
<feature type="region of interest" description="Disordered" evidence="1">
    <location>
        <begin position="264"/>
        <end position="289"/>
    </location>
</feature>
<sequence length="332" mass="38243">MKGTRRGKGPPSADLLVCFPSRAHLTLMPKPICSPARPSDSTKRHHNHDLKKISTRIGGVQAQSSPLLWSKSKNSEIISEPTSPKVTCAGQIKVKPKQGKSCKNWQSVMEEIEKLHNRKSQKKKGANWMEAIGIKKDVMQFLTCLRNIRFEFRCFGSFPTTAHDITSEEDEDEELDREANHIHRDINNNDEDEDEDEEEEASRTVFSKWFMVLQDENPKTELTKERDNDNDDDDNVPNCVPPPNALLLMRCRSAPPKSWLQETQQQVEEESEEEEKEVESTMEEMENKKKNENLVVMRYGSDFHRFSSDIAKETWVVGGIRDQLSKSRSWKK</sequence>
<dbReference type="OrthoDB" id="1919674at2759"/>
<reference evidence="2 3" key="1">
    <citation type="journal article" date="2017" name="Genome Biol.">
        <title>New reference genome sequences of hot pepper reveal the massive evolution of plant disease-resistance genes by retroduplication.</title>
        <authorList>
            <person name="Kim S."/>
            <person name="Park J."/>
            <person name="Yeom S.I."/>
            <person name="Kim Y.M."/>
            <person name="Seo E."/>
            <person name="Kim K.T."/>
            <person name="Kim M.S."/>
            <person name="Lee J.M."/>
            <person name="Cheong K."/>
            <person name="Shin H.S."/>
            <person name="Kim S.B."/>
            <person name="Han K."/>
            <person name="Lee J."/>
            <person name="Park M."/>
            <person name="Lee H.A."/>
            <person name="Lee H.Y."/>
            <person name="Lee Y."/>
            <person name="Oh S."/>
            <person name="Lee J.H."/>
            <person name="Choi E."/>
            <person name="Choi E."/>
            <person name="Lee S.E."/>
            <person name="Jeon J."/>
            <person name="Kim H."/>
            <person name="Choi G."/>
            <person name="Song H."/>
            <person name="Lee J."/>
            <person name="Lee S.C."/>
            <person name="Kwon J.K."/>
            <person name="Lee H.Y."/>
            <person name="Koo N."/>
            <person name="Hong Y."/>
            <person name="Kim R.W."/>
            <person name="Kang W.H."/>
            <person name="Huh J.H."/>
            <person name="Kang B.C."/>
            <person name="Yang T.J."/>
            <person name="Lee Y.H."/>
            <person name="Bennetzen J.L."/>
            <person name="Choi D."/>
        </authorList>
    </citation>
    <scope>NUCLEOTIDE SEQUENCE [LARGE SCALE GENOMIC DNA]</scope>
    <source>
        <strain evidence="3">cv. PBC81</strain>
    </source>
</reference>
<feature type="compositionally biased region" description="Basic and acidic residues" evidence="1">
    <location>
        <begin position="177"/>
        <end position="187"/>
    </location>
</feature>
<keyword evidence="3" id="KW-1185">Reference proteome</keyword>
<name>A0A2G2WZJ2_CAPBA</name>
<accession>A0A2G2WZJ2</accession>
<dbReference type="PANTHER" id="PTHR33448:SF3">
    <property type="entry name" value="OS09G0370000 PROTEIN"/>
    <property type="match status" value="1"/>
</dbReference>
<evidence type="ECO:0000313" key="3">
    <source>
        <dbReference type="Proteomes" id="UP000224567"/>
    </source>
</evidence>
<dbReference type="EMBL" id="MLFT02000004">
    <property type="protein sequence ID" value="PHT50658.1"/>
    <property type="molecule type" value="Genomic_DNA"/>
</dbReference>
<gene>
    <name evidence="2" type="ORF">CQW23_10405</name>
</gene>
<feature type="compositionally biased region" description="Basic and acidic residues" evidence="1">
    <location>
        <begin position="217"/>
        <end position="227"/>
    </location>
</feature>
<proteinExistence type="predicted"/>
<comment type="caution">
    <text evidence="2">The sequence shown here is derived from an EMBL/GenBank/DDBJ whole genome shotgun (WGS) entry which is preliminary data.</text>
</comment>
<feature type="region of interest" description="Disordered" evidence="1">
    <location>
        <begin position="217"/>
        <end position="242"/>
    </location>
</feature>
<protein>
    <submittedName>
        <fullName evidence="2">Uncharacterized protein</fullName>
    </submittedName>
</protein>
<feature type="compositionally biased region" description="Acidic residues" evidence="1">
    <location>
        <begin position="188"/>
        <end position="200"/>
    </location>
</feature>
<feature type="compositionally biased region" description="Acidic residues" evidence="1">
    <location>
        <begin position="167"/>
        <end position="176"/>
    </location>
</feature>